<protein>
    <submittedName>
        <fullName evidence="1">Uncharacterized protein</fullName>
    </submittedName>
</protein>
<evidence type="ECO:0000313" key="2">
    <source>
        <dbReference type="Proteomes" id="UP000297549"/>
    </source>
</evidence>
<dbReference type="Proteomes" id="UP000297549">
    <property type="component" value="Unassembled WGS sequence"/>
</dbReference>
<name>A0A4Z0PVJ7_9BACT</name>
<keyword evidence="2" id="KW-1185">Reference proteome</keyword>
<dbReference type="RefSeq" id="WP_135464346.1">
    <property type="nucleotide sequence ID" value="NZ_SRLC01000002.1"/>
</dbReference>
<evidence type="ECO:0000313" key="1">
    <source>
        <dbReference type="EMBL" id="TGE21800.1"/>
    </source>
</evidence>
<dbReference type="AlphaFoldDB" id="A0A4Z0PVJ7"/>
<dbReference type="EMBL" id="SRLC01000002">
    <property type="protein sequence ID" value="TGE21800.1"/>
    <property type="molecule type" value="Genomic_DNA"/>
</dbReference>
<organism evidence="1 2">
    <name type="scientific">Hymenobacter aquaticus</name>
    <dbReference type="NCBI Taxonomy" id="1867101"/>
    <lineage>
        <taxon>Bacteria</taxon>
        <taxon>Pseudomonadati</taxon>
        <taxon>Bacteroidota</taxon>
        <taxon>Cytophagia</taxon>
        <taxon>Cytophagales</taxon>
        <taxon>Hymenobacteraceae</taxon>
        <taxon>Hymenobacter</taxon>
    </lineage>
</organism>
<reference evidence="1 2" key="1">
    <citation type="submission" date="2019-04" db="EMBL/GenBank/DDBJ databases">
        <authorList>
            <person name="Feng G."/>
            <person name="Zhang J."/>
            <person name="Zhu H."/>
        </authorList>
    </citation>
    <scope>NUCLEOTIDE SEQUENCE [LARGE SCALE GENOMIC DNA]</scope>
    <source>
        <strain evidence="1 2">JCM 31653</strain>
    </source>
</reference>
<gene>
    <name evidence="1" type="ORF">E5K00_16165</name>
</gene>
<comment type="caution">
    <text evidence="1">The sequence shown here is derived from an EMBL/GenBank/DDBJ whole genome shotgun (WGS) entry which is preliminary data.</text>
</comment>
<proteinExistence type="predicted"/>
<sequence>MFWNETIVFIEFKLGMPVGRNTKVPARMRQALDQLIPTIRRFERHGVFLADTKIEAVAFVSRHLQRPLNTISMQAAKDRLKTAFPTLNVRFKVTKSRSI</sequence>
<accession>A0A4Z0PVJ7</accession>